<dbReference type="Gene3D" id="1.25.10.10">
    <property type="entry name" value="Leucine-rich Repeat Variant"/>
    <property type="match status" value="1"/>
</dbReference>
<feature type="compositionally biased region" description="Polar residues" evidence="5">
    <location>
        <begin position="692"/>
        <end position="705"/>
    </location>
</feature>
<gene>
    <name evidence="8" type="ORF">FSP39_021380</name>
</gene>
<dbReference type="InterPro" id="IPR001606">
    <property type="entry name" value="ARID_dom"/>
</dbReference>
<accession>A0AA88YKG4</accession>
<evidence type="ECO:0000313" key="9">
    <source>
        <dbReference type="Proteomes" id="UP001186944"/>
    </source>
</evidence>
<organism evidence="8 9">
    <name type="scientific">Pinctada imbricata</name>
    <name type="common">Atlantic pearl-oyster</name>
    <name type="synonym">Pinctada martensii</name>
    <dbReference type="NCBI Taxonomy" id="66713"/>
    <lineage>
        <taxon>Eukaryota</taxon>
        <taxon>Metazoa</taxon>
        <taxon>Spiralia</taxon>
        <taxon>Lophotrochozoa</taxon>
        <taxon>Mollusca</taxon>
        <taxon>Bivalvia</taxon>
        <taxon>Autobranchia</taxon>
        <taxon>Pteriomorphia</taxon>
        <taxon>Pterioida</taxon>
        <taxon>Pterioidea</taxon>
        <taxon>Pteriidae</taxon>
        <taxon>Pinctada</taxon>
    </lineage>
</organism>
<dbReference type="PANTHER" id="PTHR22970:SF14">
    <property type="entry name" value="AT-RICH INTERACTIVE DOMAIN-CONTAINING PROTEIN 2"/>
    <property type="match status" value="1"/>
</dbReference>
<dbReference type="InterPro" id="IPR003150">
    <property type="entry name" value="DNA-bd_RFX"/>
</dbReference>
<dbReference type="PROSITE" id="PS51526">
    <property type="entry name" value="RFX_DBD"/>
    <property type="match status" value="1"/>
</dbReference>
<dbReference type="Pfam" id="PF02257">
    <property type="entry name" value="RFX_DNA_binding"/>
    <property type="match status" value="1"/>
</dbReference>
<protein>
    <recommendedName>
        <fullName evidence="10">AT-rich interactive domain-containing protein 2</fullName>
    </recommendedName>
</protein>
<dbReference type="EMBL" id="VSWD01000007">
    <property type="protein sequence ID" value="KAK3098629.1"/>
    <property type="molecule type" value="Genomic_DNA"/>
</dbReference>
<dbReference type="SUPFAM" id="SSF48371">
    <property type="entry name" value="ARM repeat"/>
    <property type="match status" value="1"/>
</dbReference>
<evidence type="ECO:0000256" key="5">
    <source>
        <dbReference type="SAM" id="MobiDB-lite"/>
    </source>
</evidence>
<dbReference type="Gene3D" id="1.10.150.60">
    <property type="entry name" value="ARID DNA-binding domain"/>
    <property type="match status" value="1"/>
</dbReference>
<comment type="caution">
    <text evidence="8">The sequence shown here is derived from an EMBL/GenBank/DDBJ whole genome shotgun (WGS) entry which is preliminary data.</text>
</comment>
<dbReference type="Pfam" id="PF01388">
    <property type="entry name" value="ARID"/>
    <property type="match status" value="1"/>
</dbReference>
<dbReference type="Gene3D" id="3.30.160.60">
    <property type="entry name" value="Classic Zinc Finger"/>
    <property type="match status" value="1"/>
</dbReference>
<dbReference type="Proteomes" id="UP001186944">
    <property type="component" value="Unassembled WGS sequence"/>
</dbReference>
<keyword evidence="1" id="KW-0156">Chromatin regulator</keyword>
<feature type="compositionally biased region" description="Low complexity" evidence="5">
    <location>
        <begin position="1767"/>
        <end position="1780"/>
    </location>
</feature>
<dbReference type="CDD" id="cd16866">
    <property type="entry name" value="ARID_ARID2"/>
    <property type="match status" value="1"/>
</dbReference>
<dbReference type="InterPro" id="IPR013087">
    <property type="entry name" value="Znf_C2H2_type"/>
</dbReference>
<feature type="region of interest" description="Disordered" evidence="5">
    <location>
        <begin position="1767"/>
        <end position="1809"/>
    </location>
</feature>
<dbReference type="InterPro" id="IPR036431">
    <property type="entry name" value="ARID_dom_sf"/>
</dbReference>
<evidence type="ECO:0000256" key="3">
    <source>
        <dbReference type="ARBA" id="ARBA00023163"/>
    </source>
</evidence>
<dbReference type="InterPro" id="IPR016024">
    <property type="entry name" value="ARM-type_fold"/>
</dbReference>
<dbReference type="PANTHER" id="PTHR22970">
    <property type="entry name" value="AT-RICH INTERACTIVE DOMAIN-CONTAINING PROTEIN 2"/>
    <property type="match status" value="1"/>
</dbReference>
<dbReference type="PROSITE" id="PS00028">
    <property type="entry name" value="ZINC_FINGER_C2H2_1"/>
    <property type="match status" value="1"/>
</dbReference>
<dbReference type="SMART" id="SM00355">
    <property type="entry name" value="ZnF_C2H2"/>
    <property type="match status" value="2"/>
</dbReference>
<evidence type="ECO:0000313" key="8">
    <source>
        <dbReference type="EMBL" id="KAK3098629.1"/>
    </source>
</evidence>
<feature type="compositionally biased region" description="Low complexity" evidence="5">
    <location>
        <begin position="957"/>
        <end position="998"/>
    </location>
</feature>
<dbReference type="InterPro" id="IPR011989">
    <property type="entry name" value="ARM-like"/>
</dbReference>
<evidence type="ECO:0000256" key="4">
    <source>
        <dbReference type="ARBA" id="ARBA00023242"/>
    </source>
</evidence>
<proteinExistence type="predicted"/>
<feature type="region of interest" description="Disordered" evidence="5">
    <location>
        <begin position="933"/>
        <end position="1001"/>
    </location>
</feature>
<feature type="domain" description="ARID" evidence="6">
    <location>
        <begin position="13"/>
        <end position="105"/>
    </location>
</feature>
<keyword evidence="2" id="KW-0805">Transcription regulation</keyword>
<sequence>MAVILNKDPFTYQQEHDEFLRSLRQFHSSRGTPFDGSPKIDGREVDLYLLYRRVISFGGWRKIVDESIWEQIIRDFKVSKGCSNGTQALKFIYVRYLDVYEKVHFHGMDPKLPDDDEENEGPLRKKICLPQFGIPHSYNYEWHRIHASARAQLGMSTDLIKYNDHEKLEQSLLSGLPNEVDFVINVCTLLSNESRHTISLEKSPNLLRLLMAHVGVFENDKRSLEAVYQEGWVALKGENYFRFWLETVQEKSVRHFITNNSNCSMHNEGESYLHLGREQGLCDTEGQRVMQLAVIMRNLSFEEENMKFMTESDLVFRFVMLCIHSSYGCLRQLALDTLANISEKFDLCPDDNTQMLLQLLKTLTGSDDKYDVVRGLEMVSKLSLVDYNDTVLGENLEEKIIEDIIRLMNVFDIQIIVSSLEALYQLSELGERTTTKIAAVRCAVDLLVTLLSTEAQSYGPDSLVGIKVVEYCPPPHLVVGTDQSNSQHVDATPVTQALPSSQKTPQQHSQGTPSCDVEATTCSWLQSTYEAQDGTSVTQVHMYADYISFAKKFALPQILPSQAFFNCVKVVFPDLHQYNMEKADGLTEGIYKGLSKRLVPLPVTVSSTVGMNRHPASSVVCTVPNVMSAPNQPPLSTVDLTQTPTLRQRLMEPPKLSALQASPSLLPIGGAQVSKQQDAIYTSSKPVTQTQTSASSMVQVSQADQQIPKRQIQRDGYGKFSSVSAKSLHHHILKKQNTMKKDLYEEKILQVCPDASKKKGTPVQTQHTAPIDLLESPGSSDTKNVKNLLAKKILTQTPVPIAPKVPLVAPPQPSSSVDIGGNPMHLLTFTTQQSNVIQGTLQQNLSPQTFVANIPQHVTDDVRQPYNSQNCLNSKQQVRSTSQTFMPSAQVHAIAEQIKPSAHTQAQIHGIQSVVDGVQQYIISQSDDSVFSGSCVNSSQSSHGSQSPKIDKNVKLSNSPNRIGSRSSRSSSPKGSSPKRQSSSSSQSNSSRSTSPKSYELEVCGEVERAKDVVKVGLEARIERVENLCLNQIKKVIPLPSKTIPISSTNDILSVTNGSSNTGQTGSFTSSNSCLAASYSSNMKIFNNQTMIFHQPSPHSVSHITPLPSTAQTSFERAQSFNDEIVSSMSSGIHSQSSESIISSEGGFRRQVKQDSFNLVQGGKSLLVDSEAPVENPSSPPKLKAKYVCSQDETEAAVSSLLINNVEESQESVLSGSDDVGLPSAVVNAPDETEAAISAIAGFLENDLVSDIDEPREEVMMNGDFIIHQAEDQAREEANLESNAESVSLDGSIGENPAGQVSTESVKEIVIGYHRDSSCQAASDLHTKQSKIILNGDLHSPDSDIIPSPISDNDCPLNGVEKEDVLLQRDAMGALNKLSSKKTSKMNGISLNMGNHDFDSINLRSKPQKLENGIKEDNKENSSDLNSEKNVVRPRFSIRVNGCYDVEMHLEETEKHNGNIDSVSEFAARNDDEEQNFQGPCYELASEAEAEDSGEILIENEMCLQPIRKAVLEPETVLNKQNSSESPREVAAISSHKAEKNEYKMEKFGPEEVIVDDVEKKEGASDKKTDMLPDTSTGCVDILKAAIESEKIDELDLNGDSNDSLPVVTEGIYSTGLQMTVQNGHIPMGNDVTTAVGANSINLIPNVFSTVQAGLVVGTIVSINNNMLTTSNVPLPYIETHNPQAKVNVDIGIYPHNRPFPKQGISPDVEICCDSIVSPLTDSSDRHSIFIDQKPIISVQNVPNIHASAFLSVQTTQAKQIISTTTIPTVSTQTSPSSTRSSERKPRKRNRSQSGSTDSRSSSLQPIFQPASQPTLPELMCEWIGCRKCFGNTKSVFNHVYQSHIKPNNDGICRWEGCEKLQRKKWSLVTHIQDHHCSDAALRVAAIRRIQSQECGVASTPTTVPALVYPPDAAWQAIRRFEPKPPYSELKEQREGPVTKHIRLTAALVLRNLARYSSHGRSLIKKHERQINFMAMSALESSNALANCLWEVLHDH</sequence>
<dbReference type="SMART" id="SM00501">
    <property type="entry name" value="BRIGHT"/>
    <property type="match status" value="1"/>
</dbReference>
<evidence type="ECO:0000256" key="1">
    <source>
        <dbReference type="ARBA" id="ARBA00022853"/>
    </source>
</evidence>
<dbReference type="InterPro" id="IPR052406">
    <property type="entry name" value="Chromatin_Remodeling_Comp"/>
</dbReference>
<evidence type="ECO:0008006" key="10">
    <source>
        <dbReference type="Google" id="ProtNLM"/>
    </source>
</evidence>
<evidence type="ECO:0000256" key="2">
    <source>
        <dbReference type="ARBA" id="ARBA00023015"/>
    </source>
</evidence>
<dbReference type="SMART" id="SM01014">
    <property type="entry name" value="ARID"/>
    <property type="match status" value="1"/>
</dbReference>
<name>A0AA88YKG4_PINIB</name>
<evidence type="ECO:0000259" key="7">
    <source>
        <dbReference type="PROSITE" id="PS51526"/>
    </source>
</evidence>
<dbReference type="InterPro" id="IPR036388">
    <property type="entry name" value="WH-like_DNA-bd_sf"/>
</dbReference>
<dbReference type="Gene3D" id="1.10.10.10">
    <property type="entry name" value="Winged helix-like DNA-binding domain superfamily/Winged helix DNA-binding domain"/>
    <property type="match status" value="1"/>
</dbReference>
<feature type="compositionally biased region" description="Low complexity" evidence="5">
    <location>
        <begin position="1792"/>
        <end position="1803"/>
    </location>
</feature>
<feature type="domain" description="RFX-type winged-helix" evidence="7">
    <location>
        <begin position="521"/>
        <end position="598"/>
    </location>
</feature>
<keyword evidence="9" id="KW-1185">Reference proteome</keyword>
<reference evidence="8" key="1">
    <citation type="submission" date="2019-08" db="EMBL/GenBank/DDBJ databases">
        <title>The improved chromosome-level genome for the pearl oyster Pinctada fucata martensii using PacBio sequencing and Hi-C.</title>
        <authorList>
            <person name="Zheng Z."/>
        </authorList>
    </citation>
    <scope>NUCLEOTIDE SEQUENCE</scope>
    <source>
        <strain evidence="8">ZZ-2019</strain>
        <tissue evidence="8">Adductor muscle</tissue>
    </source>
</reference>
<feature type="compositionally biased region" description="Low complexity" evidence="5">
    <location>
        <begin position="933"/>
        <end position="947"/>
    </location>
</feature>
<evidence type="ECO:0000259" key="6">
    <source>
        <dbReference type="PROSITE" id="PS51011"/>
    </source>
</evidence>
<dbReference type="SUPFAM" id="SSF46774">
    <property type="entry name" value="ARID-like"/>
    <property type="match status" value="1"/>
</dbReference>
<keyword evidence="3" id="KW-0804">Transcription</keyword>
<keyword evidence="4" id="KW-0539">Nucleus</keyword>
<dbReference type="GO" id="GO:0006355">
    <property type="term" value="P:regulation of DNA-templated transcription"/>
    <property type="evidence" value="ECO:0007669"/>
    <property type="project" value="InterPro"/>
</dbReference>
<feature type="region of interest" description="Disordered" evidence="5">
    <location>
        <begin position="692"/>
        <end position="713"/>
    </location>
</feature>
<dbReference type="PROSITE" id="PS51011">
    <property type="entry name" value="ARID"/>
    <property type="match status" value="1"/>
</dbReference>
<dbReference type="GO" id="GO:0003677">
    <property type="term" value="F:DNA binding"/>
    <property type="evidence" value="ECO:0007669"/>
    <property type="project" value="InterPro"/>
</dbReference>
<dbReference type="GO" id="GO:0006325">
    <property type="term" value="P:chromatin organization"/>
    <property type="evidence" value="ECO:0007669"/>
    <property type="project" value="UniProtKB-KW"/>
</dbReference>